<dbReference type="EMBL" id="BFCH01000021">
    <property type="protein sequence ID" value="GBG39630.1"/>
    <property type="molecule type" value="Genomic_DNA"/>
</dbReference>
<dbReference type="RefSeq" id="WP_108924778.1">
    <property type="nucleotide sequence ID" value="NZ_BFCH01000021.1"/>
</dbReference>
<dbReference type="EMBL" id="BQYH01000029">
    <property type="protein sequence ID" value="GKU74082.1"/>
    <property type="molecule type" value="Genomic_DNA"/>
</dbReference>
<protein>
    <submittedName>
        <fullName evidence="2">Uncharacterized protein</fullName>
    </submittedName>
</protein>
<dbReference type="Proteomes" id="UP001139505">
    <property type="component" value="Unassembled WGS sequence"/>
</dbReference>
<dbReference type="Proteomes" id="UP000245060">
    <property type="component" value="Unassembled WGS sequence"/>
</dbReference>
<accession>A0AA37PQ36</accession>
<gene>
    <name evidence="1" type="ORF">MmonteBS_40020</name>
    <name evidence="2" type="ORF">NJB18185_38530</name>
</gene>
<reference evidence="2" key="4">
    <citation type="submission" date="2022-04" db="EMBL/GenBank/DDBJ databases">
        <authorList>
            <person name="Komine T."/>
            <person name="Fukano H."/>
            <person name="Wada S."/>
        </authorList>
    </citation>
    <scope>NUCLEOTIDE SEQUENCE</scope>
    <source>
        <strain evidence="2">NJB18185</strain>
    </source>
</reference>
<evidence type="ECO:0000313" key="4">
    <source>
        <dbReference type="Proteomes" id="UP001139505"/>
    </source>
</evidence>
<evidence type="ECO:0000313" key="1">
    <source>
        <dbReference type="EMBL" id="GBG39630.1"/>
    </source>
</evidence>
<sequence length="130" mass="14430">MADELPPDILVIIDYLAEEAGGYQNIGAKPGDPGRLHWQEEHEFKSDLMERSDRWASDRVPLEAFRSACLAANLDETDTNALADHLANRQAGKKLVVKPACKGFTFDRIVELSDEDPDADLDTGEPSEDF</sequence>
<keyword evidence="3" id="KW-1185">Reference proteome</keyword>
<organism evidence="2 4">
    <name type="scientific">Mycobacterium montefiorense</name>
    <dbReference type="NCBI Taxonomy" id="154654"/>
    <lineage>
        <taxon>Bacteria</taxon>
        <taxon>Bacillati</taxon>
        <taxon>Actinomycetota</taxon>
        <taxon>Actinomycetes</taxon>
        <taxon>Mycobacteriales</taxon>
        <taxon>Mycobacteriaceae</taxon>
        <taxon>Mycobacterium</taxon>
        <taxon>Mycobacterium simiae complex</taxon>
    </lineage>
</organism>
<evidence type="ECO:0000313" key="3">
    <source>
        <dbReference type="Proteomes" id="UP000245060"/>
    </source>
</evidence>
<evidence type="ECO:0000313" key="2">
    <source>
        <dbReference type="EMBL" id="GKU74082.1"/>
    </source>
</evidence>
<name>A0AA37PQ36_9MYCO</name>
<proteinExistence type="predicted"/>
<reference evidence="3" key="2">
    <citation type="submission" date="2018-04" db="EMBL/GenBank/DDBJ databases">
        <title>Draft genome sequence of Mycobacterium montefiorense isolated from Japanese black salamander.</title>
        <authorList>
            <person name="Fukano H."/>
            <person name="Yoshida M."/>
            <person name="Shimizu A."/>
            <person name="Iwao H."/>
            <person name="Kurata O."/>
            <person name="Katayama Y."/>
            <person name="Omatsu T."/>
            <person name="Mizutani T."/>
            <person name="Wada S."/>
            <person name="Hoshino Y."/>
        </authorList>
    </citation>
    <scope>NUCLEOTIDE SEQUENCE [LARGE SCALE GENOMIC DNA]</scope>
    <source>
        <strain evidence="3">BS</strain>
    </source>
</reference>
<dbReference type="AlphaFoldDB" id="A0AA37PQ36"/>
<comment type="caution">
    <text evidence="2">The sequence shown here is derived from an EMBL/GenBank/DDBJ whole genome shotgun (WGS) entry which is preliminary data.</text>
</comment>
<reference evidence="1" key="1">
    <citation type="journal article" date="2018" name="Genome Announc.">
        <title>Draft Genome Sequence of Mycobacterium montefiorense Isolated from Japanese Black Salamander (Hynobius nigrescens).</title>
        <authorList>
            <person name="Fukano H."/>
            <person name="Yoshida M."/>
            <person name="Shimizu A."/>
            <person name="Iwao H."/>
            <person name="Katayama Y."/>
            <person name="Omatsu T."/>
            <person name="Mizutani T."/>
            <person name="Kurata O."/>
            <person name="Wada S."/>
            <person name="Hoshino Y."/>
        </authorList>
    </citation>
    <scope>NUCLEOTIDE SEQUENCE</scope>
    <source>
        <strain evidence="1">BS</strain>
    </source>
</reference>
<reference evidence="2" key="3">
    <citation type="journal article" date="2022" name="Microbiol. Resour. Announc.">
        <title>Draft Genome Sequences of Eight Mycobacterium montefiorense Strains Isolated from Salamanders in Captivity.</title>
        <authorList>
            <person name="Komine T."/>
            <person name="Ihara H."/>
            <person name="Fukano H."/>
            <person name="Hoshino Y."/>
            <person name="Kurata O."/>
            <person name="Wada S."/>
        </authorList>
    </citation>
    <scope>NUCLEOTIDE SEQUENCE</scope>
    <source>
        <strain evidence="2">NJB18185</strain>
    </source>
</reference>